<name>A0ABY3RUQ6_9MICO</name>
<evidence type="ECO:0000313" key="2">
    <source>
        <dbReference type="EMBL" id="UGS27567.1"/>
    </source>
</evidence>
<evidence type="ECO:0000313" key="3">
    <source>
        <dbReference type="Proteomes" id="UP001199642"/>
    </source>
</evidence>
<dbReference type="RefSeq" id="WP_231820899.1">
    <property type="nucleotide sequence ID" value="NZ_CP082781.1"/>
</dbReference>
<dbReference type="CDD" id="cd12797">
    <property type="entry name" value="M23_peptidase"/>
    <property type="match status" value="1"/>
</dbReference>
<dbReference type="EMBL" id="CP082781">
    <property type="protein sequence ID" value="UGS27567.1"/>
    <property type="molecule type" value="Genomic_DNA"/>
</dbReference>
<dbReference type="SUPFAM" id="SSF51261">
    <property type="entry name" value="Duplicated hybrid motif"/>
    <property type="match status" value="1"/>
</dbReference>
<proteinExistence type="predicted"/>
<feature type="domain" description="M23ase beta-sheet core" evidence="1">
    <location>
        <begin position="32"/>
        <end position="124"/>
    </location>
</feature>
<reference evidence="2 3" key="1">
    <citation type="submission" date="2023-01" db="EMBL/GenBank/DDBJ databases">
        <title>Characterization of estradiol degrading bacteria Microbacterium sp. MZT7 and reveal degrading genes through genome analysis.</title>
        <authorList>
            <person name="Hao P."/>
            <person name="Gao Y."/>
        </authorList>
    </citation>
    <scope>NUCLEOTIDE SEQUENCE [LARGE SCALE GENOMIC DNA]</scope>
    <source>
        <strain evidence="2 3">MZT7</strain>
    </source>
</reference>
<keyword evidence="3" id="KW-1185">Reference proteome</keyword>
<organism evidence="2 3">
    <name type="scientific">Microbacterium resistens</name>
    <dbReference type="NCBI Taxonomy" id="156977"/>
    <lineage>
        <taxon>Bacteria</taxon>
        <taxon>Bacillati</taxon>
        <taxon>Actinomycetota</taxon>
        <taxon>Actinomycetes</taxon>
        <taxon>Micrococcales</taxon>
        <taxon>Microbacteriaceae</taxon>
        <taxon>Microbacterium</taxon>
    </lineage>
</organism>
<dbReference type="InterPro" id="IPR016047">
    <property type="entry name" value="M23ase_b-sheet_dom"/>
</dbReference>
<dbReference type="InterPro" id="IPR050570">
    <property type="entry name" value="Cell_wall_metabolism_enzyme"/>
</dbReference>
<protein>
    <submittedName>
        <fullName evidence="2">M23 family metallopeptidase</fullName>
    </submittedName>
</protein>
<dbReference type="InterPro" id="IPR011055">
    <property type="entry name" value="Dup_hybrid_motif"/>
</dbReference>
<dbReference type="Pfam" id="PF01551">
    <property type="entry name" value="Peptidase_M23"/>
    <property type="match status" value="1"/>
</dbReference>
<gene>
    <name evidence="2" type="ORF">K8F61_05100</name>
</gene>
<dbReference type="PANTHER" id="PTHR21666:SF270">
    <property type="entry name" value="MUREIN HYDROLASE ACTIVATOR ENVC"/>
    <property type="match status" value="1"/>
</dbReference>
<dbReference type="PANTHER" id="PTHR21666">
    <property type="entry name" value="PEPTIDASE-RELATED"/>
    <property type="match status" value="1"/>
</dbReference>
<dbReference type="Gene3D" id="2.70.70.10">
    <property type="entry name" value="Glucose Permease (Domain IIA)"/>
    <property type="match status" value="1"/>
</dbReference>
<sequence>MLWPNGSTDRPTVSDDFGYRGIHPVWGTPAWHYGTDFVGFDTVRAIDDGEVIVAGTPAGWSGGGTQVWIQHAWGVSRSLHLDSRSVGVGDHVTAGQPLGVMGMTGTATGVHLHLEVVVDGDQIDSVPFITDRLSAAPATVHVPEEDTVMSMITARWNGLHVFTVGPRFLEHETDVEQARQAGWLLNRESRMGTENGQRTMFVEVGNDGLNRIQRTFGIPWYAFDLVMAGRAFDLEGNFGRGRLWSKEDEALAAVQGVQVRTDGLAKSLDELIAKTKTAA</sequence>
<dbReference type="Proteomes" id="UP001199642">
    <property type="component" value="Chromosome"/>
</dbReference>
<evidence type="ECO:0000259" key="1">
    <source>
        <dbReference type="Pfam" id="PF01551"/>
    </source>
</evidence>
<accession>A0ABY3RUQ6</accession>